<dbReference type="InterPro" id="IPR036661">
    <property type="entry name" value="Luciferase-like_sf"/>
</dbReference>
<keyword evidence="3" id="KW-0560">Oxidoreductase</keyword>
<gene>
    <name evidence="6" type="primary">msuD</name>
    <name evidence="6" type="ORF">AMETH_4615</name>
</gene>
<reference evidence="6 7" key="1">
    <citation type="submission" date="2014-07" db="EMBL/GenBank/DDBJ databases">
        <title>Whole Genome Sequence of the Amycolatopsis methanolica 239.</title>
        <authorList>
            <person name="Tang B."/>
        </authorList>
    </citation>
    <scope>NUCLEOTIDE SEQUENCE [LARGE SCALE GENOMIC DNA]</scope>
    <source>
        <strain evidence="6 7">239</strain>
    </source>
</reference>
<dbReference type="CDD" id="cd01094">
    <property type="entry name" value="Alkanesulfonate_monoxygenase"/>
    <property type="match status" value="1"/>
</dbReference>
<dbReference type="Gene3D" id="3.20.20.30">
    <property type="entry name" value="Luciferase-like domain"/>
    <property type="match status" value="1"/>
</dbReference>
<evidence type="ECO:0000259" key="5">
    <source>
        <dbReference type="Pfam" id="PF00296"/>
    </source>
</evidence>
<dbReference type="PANTHER" id="PTHR42847:SF4">
    <property type="entry name" value="ALKANESULFONATE MONOOXYGENASE-RELATED"/>
    <property type="match status" value="1"/>
</dbReference>
<dbReference type="PANTHER" id="PTHR42847">
    <property type="entry name" value="ALKANESULFONATE MONOOXYGENASE"/>
    <property type="match status" value="1"/>
</dbReference>
<dbReference type="GO" id="GO:0016705">
    <property type="term" value="F:oxidoreductase activity, acting on paired donors, with incorporation or reduction of molecular oxygen"/>
    <property type="evidence" value="ECO:0007669"/>
    <property type="project" value="InterPro"/>
</dbReference>
<dbReference type="AlphaFoldDB" id="A0A076N431"/>
<evidence type="ECO:0000256" key="3">
    <source>
        <dbReference type="ARBA" id="ARBA00023002"/>
    </source>
</evidence>
<proteinExistence type="predicted"/>
<evidence type="ECO:0000256" key="2">
    <source>
        <dbReference type="ARBA" id="ARBA00022643"/>
    </source>
</evidence>
<dbReference type="RefSeq" id="WP_017983535.1">
    <property type="nucleotide sequence ID" value="NZ_AQUL01000001.1"/>
</dbReference>
<dbReference type="Pfam" id="PF00296">
    <property type="entry name" value="Bac_luciferase"/>
    <property type="match status" value="1"/>
</dbReference>
<organism evidence="6 7">
    <name type="scientific">Amycolatopsis methanolica 239</name>
    <dbReference type="NCBI Taxonomy" id="1068978"/>
    <lineage>
        <taxon>Bacteria</taxon>
        <taxon>Bacillati</taxon>
        <taxon>Actinomycetota</taxon>
        <taxon>Actinomycetes</taxon>
        <taxon>Pseudonocardiales</taxon>
        <taxon>Pseudonocardiaceae</taxon>
        <taxon>Amycolatopsis</taxon>
        <taxon>Amycolatopsis methanolica group</taxon>
    </lineage>
</organism>
<evidence type="ECO:0000256" key="4">
    <source>
        <dbReference type="ARBA" id="ARBA00023033"/>
    </source>
</evidence>
<evidence type="ECO:0000256" key="1">
    <source>
        <dbReference type="ARBA" id="ARBA00022630"/>
    </source>
</evidence>
<dbReference type="SUPFAM" id="SSF51679">
    <property type="entry name" value="Bacterial luciferase-like"/>
    <property type="match status" value="1"/>
</dbReference>
<dbReference type="InterPro" id="IPR011251">
    <property type="entry name" value="Luciferase-like_dom"/>
</dbReference>
<feature type="domain" description="Luciferase-like" evidence="5">
    <location>
        <begin position="43"/>
        <end position="345"/>
    </location>
</feature>
<dbReference type="Proteomes" id="UP000062973">
    <property type="component" value="Chromosome"/>
</dbReference>
<evidence type="ECO:0000313" key="6">
    <source>
        <dbReference type="EMBL" id="AIJ24707.1"/>
    </source>
</evidence>
<keyword evidence="2" id="KW-0288">FMN</keyword>
<dbReference type="InterPro" id="IPR050172">
    <property type="entry name" value="SsuD_RutA_monooxygenase"/>
</dbReference>
<dbReference type="HOGENOM" id="CLU_027853_1_2_11"/>
<keyword evidence="1" id="KW-0285">Flavoprotein</keyword>
<dbReference type="STRING" id="1068978.AMETH_4615"/>
<keyword evidence="7" id="KW-1185">Reference proteome</keyword>
<accession>A0A076N431</accession>
<dbReference type="GO" id="GO:0004497">
    <property type="term" value="F:monooxygenase activity"/>
    <property type="evidence" value="ECO:0007669"/>
    <property type="project" value="UniProtKB-KW"/>
</dbReference>
<dbReference type="OrthoDB" id="9814695at2"/>
<keyword evidence="4" id="KW-0503">Monooxygenase</keyword>
<evidence type="ECO:0000313" key="7">
    <source>
        <dbReference type="Proteomes" id="UP000062973"/>
    </source>
</evidence>
<name>A0A076N431_AMYME</name>
<dbReference type="PATRIC" id="fig|1068978.7.peg.4957"/>
<dbReference type="KEGG" id="amq:AMETH_4615"/>
<dbReference type="eggNOG" id="COG2141">
    <property type="taxonomic scope" value="Bacteria"/>
</dbReference>
<sequence>MTQNTDSELADYRRKHVPLYNDQKLKLGLFGTNCSEGLTMTTAETSYEATWEHTLKVAQRADEIGMEILVPVARWKGFGGSTNFNGTNFDTYTWAAGLAAKTENIMVASTSHLPTVHPLVAAKASATIDHISAGRFALNLVMGWFTPEMEMFGAAQREHDDRYEFGTEWIEVVKRLWTEDAPFDFDGRYVHVKGGVSLPKPVQNPRPVLLNAGNSPAGIDFSAKHVDFNFATIDTLENARGYAKAVRDRARGEYHRDLGVMTYAFVICRDTEEEAQQVKRAILEAGDYEGAKNLMAVLGMQSASFSEQIRVYQERFILGWGGYPIIGTPEQVVDELQTLSDVGMDGAILGFLDYHEEMKYFDDNVMPLLRQAGLRK</sequence>
<dbReference type="EMBL" id="CP009110">
    <property type="protein sequence ID" value="AIJ24707.1"/>
    <property type="molecule type" value="Genomic_DNA"/>
</dbReference>
<protein>
    <submittedName>
        <fullName evidence="6">Luciferase-like protein</fullName>
    </submittedName>
</protein>